<name>A0A5N7CPX3_PETAA</name>
<reference evidence="1" key="1">
    <citation type="submission" date="2019-04" db="EMBL/GenBank/DDBJ databases">
        <title>Friends and foes A comparative genomics studyof 23 Aspergillus species from section Flavi.</title>
        <authorList>
            <consortium name="DOE Joint Genome Institute"/>
            <person name="Kjaerbolling I."/>
            <person name="Vesth T."/>
            <person name="Frisvad J.C."/>
            <person name="Nybo J.L."/>
            <person name="Theobald S."/>
            <person name="Kildgaard S."/>
            <person name="Isbrandt T."/>
            <person name="Kuo A."/>
            <person name="Sato A."/>
            <person name="Lyhne E.K."/>
            <person name="Kogle M.E."/>
            <person name="Wiebenga A."/>
            <person name="Kun R.S."/>
            <person name="Lubbers R.J."/>
            <person name="Makela M.R."/>
            <person name="Barry K."/>
            <person name="Chovatia M."/>
            <person name="Clum A."/>
            <person name="Daum C."/>
            <person name="Haridas S."/>
            <person name="He G."/>
            <person name="LaButti K."/>
            <person name="Lipzen A."/>
            <person name="Mondo S."/>
            <person name="Riley R."/>
            <person name="Salamov A."/>
            <person name="Simmons B.A."/>
            <person name="Magnuson J.K."/>
            <person name="Henrissat B."/>
            <person name="Mortensen U.H."/>
            <person name="Larsen T.O."/>
            <person name="Devries R.P."/>
            <person name="Grigoriev I.V."/>
            <person name="Machida M."/>
            <person name="Baker S.E."/>
            <person name="Andersen M.R."/>
        </authorList>
    </citation>
    <scope>NUCLEOTIDE SEQUENCE [LARGE SCALE GENOMIC DNA]</scope>
    <source>
        <strain evidence="1">IBT 14317</strain>
    </source>
</reference>
<evidence type="ECO:0000313" key="1">
    <source>
        <dbReference type="EMBL" id="KAE8396332.1"/>
    </source>
</evidence>
<gene>
    <name evidence="1" type="ORF">BDV23DRAFT_177870</name>
</gene>
<sequence>MLGNFGPFDGIAGEQASCVPGLVLREHALQCYHTLTKSTPQGSRKRRWTTNGDTGATPNGCIQLIVRGDRASSASRTTQRKVAPRSTNRWIAGAVLLAIGVISIQVRLPAEDRTPLTLNRSLTAIRLRTNGRRSSHEWIRLGTGIIGAHSLDVIGSSAVGDSIPSFEGYIPVIKVRYMSRCDRYVSQKAGCVFRQYIHHMDQARKPRWNCAEPGLSIFLVLKGTRMKIDEIHASTHKIFQRIGLDSAMVDR</sequence>
<dbReference type="EMBL" id="ML735215">
    <property type="protein sequence ID" value="KAE8396332.1"/>
    <property type="molecule type" value="Genomic_DNA"/>
</dbReference>
<dbReference type="AlphaFoldDB" id="A0A5N7CPX3"/>
<accession>A0A5N7CPX3</accession>
<dbReference type="Proteomes" id="UP000326877">
    <property type="component" value="Unassembled WGS sequence"/>
</dbReference>
<protein>
    <submittedName>
        <fullName evidence="1">Uncharacterized protein</fullName>
    </submittedName>
</protein>
<proteinExistence type="predicted"/>
<organism evidence="1">
    <name type="scientific">Petromyces alliaceus</name>
    <name type="common">Aspergillus alliaceus</name>
    <dbReference type="NCBI Taxonomy" id="209559"/>
    <lineage>
        <taxon>Eukaryota</taxon>
        <taxon>Fungi</taxon>
        <taxon>Dikarya</taxon>
        <taxon>Ascomycota</taxon>
        <taxon>Pezizomycotina</taxon>
        <taxon>Eurotiomycetes</taxon>
        <taxon>Eurotiomycetidae</taxon>
        <taxon>Eurotiales</taxon>
        <taxon>Aspergillaceae</taxon>
        <taxon>Aspergillus</taxon>
        <taxon>Aspergillus subgen. Circumdati</taxon>
    </lineage>
</organism>